<protein>
    <submittedName>
        <fullName evidence="5">Cystatin domain-containing protein</fullName>
    </submittedName>
</protein>
<evidence type="ECO:0000313" key="5">
    <source>
        <dbReference type="WBParaSite" id="HPBE_0002321601-mRNA-1"/>
    </source>
</evidence>
<proteinExistence type="predicted"/>
<sequence length="111" mass="12835">MRCIIVLLVCSATFVVISGDDNGDERSLLDRIQEQTKNVRNGFSADEDDREENDEDDQRDKSASVYNFLYKRLKQDANGKPKKKRLTPNVYMIPGQSTSFQLRIEIGYERK</sequence>
<feature type="region of interest" description="Disordered" evidence="1">
    <location>
        <begin position="39"/>
        <end position="62"/>
    </location>
</feature>
<feature type="compositionally biased region" description="Acidic residues" evidence="1">
    <location>
        <begin position="45"/>
        <end position="57"/>
    </location>
</feature>
<accession>A0A3P8GS37</accession>
<dbReference type="EMBL" id="UZAH01034803">
    <property type="protein sequence ID" value="VDP37283.1"/>
    <property type="molecule type" value="Genomic_DNA"/>
</dbReference>
<evidence type="ECO:0000256" key="2">
    <source>
        <dbReference type="SAM" id="SignalP"/>
    </source>
</evidence>
<accession>A0A183GKJ6</accession>
<reference evidence="5" key="2">
    <citation type="submission" date="2019-09" db="UniProtKB">
        <authorList>
            <consortium name="WormBaseParasite"/>
        </authorList>
    </citation>
    <scope>IDENTIFICATION</scope>
</reference>
<keyword evidence="4" id="KW-1185">Reference proteome</keyword>
<organism evidence="4 5">
    <name type="scientific">Heligmosomoides polygyrus</name>
    <name type="common">Parasitic roundworm</name>
    <dbReference type="NCBI Taxonomy" id="6339"/>
    <lineage>
        <taxon>Eukaryota</taxon>
        <taxon>Metazoa</taxon>
        <taxon>Ecdysozoa</taxon>
        <taxon>Nematoda</taxon>
        <taxon>Chromadorea</taxon>
        <taxon>Rhabditida</taxon>
        <taxon>Rhabditina</taxon>
        <taxon>Rhabditomorpha</taxon>
        <taxon>Strongyloidea</taxon>
        <taxon>Heligmosomidae</taxon>
        <taxon>Heligmosomoides</taxon>
    </lineage>
</organism>
<feature type="signal peptide" evidence="2">
    <location>
        <begin position="1"/>
        <end position="19"/>
    </location>
</feature>
<reference evidence="3 4" key="1">
    <citation type="submission" date="2018-11" db="EMBL/GenBank/DDBJ databases">
        <authorList>
            <consortium name="Pathogen Informatics"/>
        </authorList>
    </citation>
    <scope>NUCLEOTIDE SEQUENCE [LARGE SCALE GENOMIC DNA]</scope>
</reference>
<gene>
    <name evidence="3" type="ORF">HPBE_LOCUS23215</name>
</gene>
<evidence type="ECO:0000313" key="3">
    <source>
        <dbReference type="EMBL" id="VDP37283.1"/>
    </source>
</evidence>
<dbReference type="Proteomes" id="UP000050761">
    <property type="component" value="Unassembled WGS sequence"/>
</dbReference>
<dbReference type="AlphaFoldDB" id="A0A183GKJ6"/>
<name>A0A183GKJ6_HELPZ</name>
<feature type="chain" id="PRO_5044552112" evidence="2">
    <location>
        <begin position="20"/>
        <end position="111"/>
    </location>
</feature>
<dbReference type="WBParaSite" id="HPBE_0002321601-mRNA-1">
    <property type="protein sequence ID" value="HPBE_0002321601-mRNA-1"/>
    <property type="gene ID" value="HPBE_0002321601"/>
</dbReference>
<evidence type="ECO:0000256" key="1">
    <source>
        <dbReference type="SAM" id="MobiDB-lite"/>
    </source>
</evidence>
<keyword evidence="2" id="KW-0732">Signal</keyword>
<evidence type="ECO:0000313" key="4">
    <source>
        <dbReference type="Proteomes" id="UP000050761"/>
    </source>
</evidence>